<proteinExistence type="predicted"/>
<evidence type="ECO:0000313" key="1">
    <source>
        <dbReference type="EMBL" id="RNA34207.1"/>
    </source>
</evidence>
<dbReference type="AlphaFoldDB" id="A0A3M7SEX5"/>
<dbReference type="EMBL" id="REGN01001516">
    <property type="protein sequence ID" value="RNA34207.1"/>
    <property type="molecule type" value="Genomic_DNA"/>
</dbReference>
<protein>
    <submittedName>
        <fullName evidence="1">Uncharacterized protein</fullName>
    </submittedName>
</protein>
<name>A0A3M7SEX5_BRAPC</name>
<comment type="caution">
    <text evidence="1">The sequence shown here is derived from an EMBL/GenBank/DDBJ whole genome shotgun (WGS) entry which is preliminary data.</text>
</comment>
<accession>A0A3M7SEX5</accession>
<gene>
    <name evidence="1" type="ORF">BpHYR1_002234</name>
</gene>
<keyword evidence="2" id="KW-1185">Reference proteome</keyword>
<reference evidence="1 2" key="1">
    <citation type="journal article" date="2018" name="Sci. Rep.">
        <title>Genomic signatures of local adaptation to the degree of environmental predictability in rotifers.</title>
        <authorList>
            <person name="Franch-Gras L."/>
            <person name="Hahn C."/>
            <person name="Garcia-Roger E.M."/>
            <person name="Carmona M.J."/>
            <person name="Serra M."/>
            <person name="Gomez A."/>
        </authorList>
    </citation>
    <scope>NUCLEOTIDE SEQUENCE [LARGE SCALE GENOMIC DNA]</scope>
    <source>
        <strain evidence="1">HYR1</strain>
    </source>
</reference>
<sequence length="231" mass="26999">MSYFNTFHGFNQPYYSFNAIQYGTSPILETYDQNANSFGTYVNTHGFFYQNFDPQSSKSQLKDTFSRFSSLKNSAQNYINSIYNHVYPNLSNQSSRILKKENEDENKTSMSENESFTDHVPRRHCSLENLINLTKNRILSRHRRSISTDSTIYHDEKFDTMPYSIKLRNRYRTYSSDDHLTRRGANVELSVKNILLPEVVIKNIRYNRPEEALKKLSNLINSGHETTTIDG</sequence>
<dbReference type="Proteomes" id="UP000276133">
    <property type="component" value="Unassembled WGS sequence"/>
</dbReference>
<organism evidence="1 2">
    <name type="scientific">Brachionus plicatilis</name>
    <name type="common">Marine rotifer</name>
    <name type="synonym">Brachionus muelleri</name>
    <dbReference type="NCBI Taxonomy" id="10195"/>
    <lineage>
        <taxon>Eukaryota</taxon>
        <taxon>Metazoa</taxon>
        <taxon>Spiralia</taxon>
        <taxon>Gnathifera</taxon>
        <taxon>Rotifera</taxon>
        <taxon>Eurotatoria</taxon>
        <taxon>Monogononta</taxon>
        <taxon>Pseudotrocha</taxon>
        <taxon>Ploima</taxon>
        <taxon>Brachionidae</taxon>
        <taxon>Brachionus</taxon>
    </lineage>
</organism>
<evidence type="ECO:0000313" key="2">
    <source>
        <dbReference type="Proteomes" id="UP000276133"/>
    </source>
</evidence>
<dbReference type="OrthoDB" id="10517841at2759"/>